<feature type="compositionally biased region" description="Acidic residues" evidence="5">
    <location>
        <begin position="120"/>
        <end position="131"/>
    </location>
</feature>
<dbReference type="InterPro" id="IPR036638">
    <property type="entry name" value="HLH_DNA-bd_sf"/>
</dbReference>
<evidence type="ECO:0000256" key="1">
    <source>
        <dbReference type="ARBA" id="ARBA00005510"/>
    </source>
</evidence>
<evidence type="ECO:0000313" key="7">
    <source>
        <dbReference type="EMBL" id="KAJ6810664.1"/>
    </source>
</evidence>
<feature type="domain" description="BHLH" evidence="6">
    <location>
        <begin position="48"/>
        <end position="97"/>
    </location>
</feature>
<keyword evidence="4" id="KW-0804">Transcription</keyword>
<keyword evidence="2" id="KW-0805">Transcription regulation</keyword>
<evidence type="ECO:0000313" key="8">
    <source>
        <dbReference type="Proteomes" id="UP001140949"/>
    </source>
</evidence>
<sequence>MMGKWKAMEVPPRLILPRPVPKLQAPPIFVGGYGSSSSSSSSAIGRSEALKVHSQAEKRRRERINAHLTTLRRMVPDASKMDKASLLGSVIDHVKDLKRKVVDTGQGLAVPKDANHVTVEEEDEDEEDDETGSSSDEKSFYVKASICCEDRPDLFVSLIQTFHGLGLRAVRADIACLGGRVQNEFTLCGDGSGGRVGLSTLKEVLREALARVASFDVHQASDSSTTTSSCKRQRLLQSRYATLSP</sequence>
<dbReference type="GO" id="GO:0003700">
    <property type="term" value="F:DNA-binding transcription factor activity"/>
    <property type="evidence" value="ECO:0007669"/>
    <property type="project" value="InterPro"/>
</dbReference>
<dbReference type="Gene3D" id="4.10.280.10">
    <property type="entry name" value="Helix-loop-helix DNA-binding domain"/>
    <property type="match status" value="1"/>
</dbReference>
<reference evidence="7" key="1">
    <citation type="journal article" date="2023" name="GigaByte">
        <title>Genome assembly of the bearded iris, Iris pallida Lam.</title>
        <authorList>
            <person name="Bruccoleri R.E."/>
            <person name="Oakeley E.J."/>
            <person name="Faust A.M.E."/>
            <person name="Altorfer M."/>
            <person name="Dessus-Babus S."/>
            <person name="Burckhardt D."/>
            <person name="Oertli M."/>
            <person name="Naumann U."/>
            <person name="Petersen F."/>
            <person name="Wong J."/>
        </authorList>
    </citation>
    <scope>NUCLEOTIDE SEQUENCE</scope>
    <source>
        <strain evidence="7">GSM-AAB239-AS_SAM_17_03QT</strain>
    </source>
</reference>
<dbReference type="PANTHER" id="PTHR45844">
    <property type="entry name" value="TRANSCRIPTION FACTOR BHLH30"/>
    <property type="match status" value="1"/>
</dbReference>
<evidence type="ECO:0000256" key="2">
    <source>
        <dbReference type="ARBA" id="ARBA00023015"/>
    </source>
</evidence>
<evidence type="ECO:0000256" key="3">
    <source>
        <dbReference type="ARBA" id="ARBA00023125"/>
    </source>
</evidence>
<evidence type="ECO:0000256" key="5">
    <source>
        <dbReference type="SAM" id="MobiDB-lite"/>
    </source>
</evidence>
<dbReference type="CDD" id="cd04873">
    <property type="entry name" value="ACT_UUR-ACR-like"/>
    <property type="match status" value="1"/>
</dbReference>
<organism evidence="7 8">
    <name type="scientific">Iris pallida</name>
    <name type="common">Sweet iris</name>
    <dbReference type="NCBI Taxonomy" id="29817"/>
    <lineage>
        <taxon>Eukaryota</taxon>
        <taxon>Viridiplantae</taxon>
        <taxon>Streptophyta</taxon>
        <taxon>Embryophyta</taxon>
        <taxon>Tracheophyta</taxon>
        <taxon>Spermatophyta</taxon>
        <taxon>Magnoliopsida</taxon>
        <taxon>Liliopsida</taxon>
        <taxon>Asparagales</taxon>
        <taxon>Iridaceae</taxon>
        <taxon>Iridoideae</taxon>
        <taxon>Irideae</taxon>
        <taxon>Iris</taxon>
    </lineage>
</organism>
<keyword evidence="3" id="KW-0238">DNA-binding</keyword>
<feature type="region of interest" description="Disordered" evidence="5">
    <location>
        <begin position="111"/>
        <end position="137"/>
    </location>
</feature>
<evidence type="ECO:0000259" key="6">
    <source>
        <dbReference type="PROSITE" id="PS50888"/>
    </source>
</evidence>
<evidence type="ECO:0000256" key="4">
    <source>
        <dbReference type="ARBA" id="ARBA00023163"/>
    </source>
</evidence>
<keyword evidence="8" id="KW-1185">Reference proteome</keyword>
<accession>A0AAX6F2X3</accession>
<gene>
    <name evidence="7" type="ORF">M6B38_104045</name>
</gene>
<dbReference type="PROSITE" id="PS50888">
    <property type="entry name" value="BHLH"/>
    <property type="match status" value="1"/>
</dbReference>
<comment type="similarity">
    <text evidence="1">Belongs to the bHLH protein family.</text>
</comment>
<dbReference type="InterPro" id="IPR011598">
    <property type="entry name" value="bHLH_dom"/>
</dbReference>
<proteinExistence type="inferred from homology"/>
<dbReference type="Proteomes" id="UP001140949">
    <property type="component" value="Unassembled WGS sequence"/>
</dbReference>
<dbReference type="SMART" id="SM00353">
    <property type="entry name" value="HLH"/>
    <property type="match status" value="1"/>
</dbReference>
<reference evidence="7" key="2">
    <citation type="submission" date="2023-04" db="EMBL/GenBank/DDBJ databases">
        <authorList>
            <person name="Bruccoleri R.E."/>
            <person name="Oakeley E.J."/>
            <person name="Faust A.-M."/>
            <person name="Dessus-Babus S."/>
            <person name="Altorfer M."/>
            <person name="Burckhardt D."/>
            <person name="Oertli M."/>
            <person name="Naumann U."/>
            <person name="Petersen F."/>
            <person name="Wong J."/>
        </authorList>
    </citation>
    <scope>NUCLEOTIDE SEQUENCE</scope>
    <source>
        <strain evidence="7">GSM-AAB239-AS_SAM_17_03QT</strain>
        <tissue evidence="7">Leaf</tissue>
    </source>
</reference>
<protein>
    <submittedName>
        <fullName evidence="7">Transcription factor bHLH30-like</fullName>
    </submittedName>
</protein>
<name>A0AAX6F2X3_IRIPA</name>
<dbReference type="GO" id="GO:0046983">
    <property type="term" value="F:protein dimerization activity"/>
    <property type="evidence" value="ECO:0007669"/>
    <property type="project" value="InterPro"/>
</dbReference>
<dbReference type="InterPro" id="IPR045847">
    <property type="entry name" value="AIG1-like"/>
</dbReference>
<dbReference type="Pfam" id="PF00010">
    <property type="entry name" value="HLH"/>
    <property type="match status" value="1"/>
</dbReference>
<dbReference type="GO" id="GO:0003677">
    <property type="term" value="F:DNA binding"/>
    <property type="evidence" value="ECO:0007669"/>
    <property type="project" value="UniProtKB-KW"/>
</dbReference>
<dbReference type="SUPFAM" id="SSF47459">
    <property type="entry name" value="HLH, helix-loop-helix DNA-binding domain"/>
    <property type="match status" value="1"/>
</dbReference>
<dbReference type="EMBL" id="JANAVB010032220">
    <property type="protein sequence ID" value="KAJ6810664.1"/>
    <property type="molecule type" value="Genomic_DNA"/>
</dbReference>
<comment type="caution">
    <text evidence="7">The sequence shown here is derived from an EMBL/GenBank/DDBJ whole genome shotgun (WGS) entry which is preliminary data.</text>
</comment>
<dbReference type="PANTHER" id="PTHR45844:SF18">
    <property type="entry name" value="TRANSCRIPTION FACTOR BHLH51"/>
    <property type="match status" value="1"/>
</dbReference>
<dbReference type="AlphaFoldDB" id="A0AAX6F2X3"/>